<dbReference type="PATRIC" id="fig|1619025.3.peg.1065"/>
<keyword evidence="2" id="KW-0548">Nucleotidyltransferase</keyword>
<accession>A0A0G1KAD5</accession>
<dbReference type="SMART" id="SM00316">
    <property type="entry name" value="S1"/>
    <property type="match status" value="1"/>
</dbReference>
<dbReference type="PANTHER" id="PTHR11252">
    <property type="entry name" value="POLYRIBONUCLEOTIDE NUCLEOTIDYLTRANSFERASE"/>
    <property type="match status" value="1"/>
</dbReference>
<dbReference type="GO" id="GO:0000175">
    <property type="term" value="F:3'-5'-RNA exonuclease activity"/>
    <property type="evidence" value="ECO:0007669"/>
    <property type="project" value="TreeGrafter"/>
</dbReference>
<proteinExistence type="predicted"/>
<keyword evidence="3 4" id="KW-0694">RNA-binding</keyword>
<dbReference type="Pfam" id="PF00575">
    <property type="entry name" value="S1"/>
    <property type="match status" value="1"/>
</dbReference>
<dbReference type="GO" id="GO:0006402">
    <property type="term" value="P:mRNA catabolic process"/>
    <property type="evidence" value="ECO:0007669"/>
    <property type="project" value="InterPro"/>
</dbReference>
<dbReference type="Pfam" id="PF00013">
    <property type="entry name" value="KH_1"/>
    <property type="match status" value="1"/>
</dbReference>
<dbReference type="PANTHER" id="PTHR11252:SF0">
    <property type="entry name" value="POLYRIBONUCLEOTIDE NUCLEOTIDYLTRANSFERASE 1, MITOCHONDRIAL"/>
    <property type="match status" value="1"/>
</dbReference>
<dbReference type="InterPro" id="IPR012340">
    <property type="entry name" value="NA-bd_OB-fold"/>
</dbReference>
<dbReference type="InterPro" id="IPR004087">
    <property type="entry name" value="KH_dom"/>
</dbReference>
<evidence type="ECO:0000313" key="6">
    <source>
        <dbReference type="EMBL" id="KKT80701.1"/>
    </source>
</evidence>
<dbReference type="InterPro" id="IPR004088">
    <property type="entry name" value="KH_dom_type_1"/>
</dbReference>
<dbReference type="EMBL" id="LCJR01000037">
    <property type="protein sequence ID" value="KKT80701.1"/>
    <property type="molecule type" value="Genomic_DNA"/>
</dbReference>
<comment type="caution">
    <text evidence="6">The sequence shown here is derived from an EMBL/GenBank/DDBJ whole genome shotgun (WGS) entry which is preliminary data.</text>
</comment>
<dbReference type="SMART" id="SM00322">
    <property type="entry name" value="KH"/>
    <property type="match status" value="1"/>
</dbReference>
<evidence type="ECO:0000259" key="5">
    <source>
        <dbReference type="PROSITE" id="PS50126"/>
    </source>
</evidence>
<dbReference type="InterPro" id="IPR036612">
    <property type="entry name" value="KH_dom_type_1_sf"/>
</dbReference>
<dbReference type="FunFam" id="3.30.1370.10:FF:000001">
    <property type="entry name" value="Polyribonucleotide nucleotidyltransferase"/>
    <property type="match status" value="1"/>
</dbReference>
<dbReference type="Gene3D" id="3.30.1370.10">
    <property type="entry name" value="K Homology domain, type 1"/>
    <property type="match status" value="1"/>
</dbReference>
<reference evidence="6 7" key="1">
    <citation type="journal article" date="2015" name="Nature">
        <title>rRNA introns, odd ribosomes, and small enigmatic genomes across a large radiation of phyla.</title>
        <authorList>
            <person name="Brown C.T."/>
            <person name="Hug L.A."/>
            <person name="Thomas B.C."/>
            <person name="Sharon I."/>
            <person name="Castelle C.J."/>
            <person name="Singh A."/>
            <person name="Wilkins M.J."/>
            <person name="Williams K.H."/>
            <person name="Banfield J.F."/>
        </authorList>
    </citation>
    <scope>NUCLEOTIDE SEQUENCE [LARGE SCALE GENOMIC DNA]</scope>
</reference>
<dbReference type="GO" id="GO:0005829">
    <property type="term" value="C:cytosol"/>
    <property type="evidence" value="ECO:0007669"/>
    <property type="project" value="TreeGrafter"/>
</dbReference>
<evidence type="ECO:0000256" key="1">
    <source>
        <dbReference type="ARBA" id="ARBA00022679"/>
    </source>
</evidence>
<name>A0A0G1KAD5_9BACT</name>
<organism evidence="6 7">
    <name type="scientific">Candidatus Yanofskybacteria bacterium GW2011_GWA2_44_9</name>
    <dbReference type="NCBI Taxonomy" id="1619025"/>
    <lineage>
        <taxon>Bacteria</taxon>
        <taxon>Candidatus Yanofskyibacteriota</taxon>
    </lineage>
</organism>
<dbReference type="Gene3D" id="2.40.50.140">
    <property type="entry name" value="Nucleic acid-binding proteins"/>
    <property type="match status" value="1"/>
</dbReference>
<keyword evidence="1 6" id="KW-0808">Transferase</keyword>
<sequence>MDAKISEPRPDLSPLAPRVKTLKINPEKIGAVIGKGGETINKIIDETGAQIDIEDDGSVFITCVSADGMDKAIKMIEELTYEANPGDEFDGKVSRLLEFGAMVEYLPGREGLVHVSEISSERIRRPSDVLKLGQSVHIRVKNIDEYGRINLTMKK</sequence>
<dbReference type="PROSITE" id="PS50126">
    <property type="entry name" value="S1"/>
    <property type="match status" value="1"/>
</dbReference>
<evidence type="ECO:0000256" key="2">
    <source>
        <dbReference type="ARBA" id="ARBA00022695"/>
    </source>
</evidence>
<protein>
    <submittedName>
        <fullName evidence="6">Polyribonucleotide nucleotidyltransferase</fullName>
    </submittedName>
</protein>
<dbReference type="GO" id="GO:0004654">
    <property type="term" value="F:polyribonucleotide nucleotidyltransferase activity"/>
    <property type="evidence" value="ECO:0007669"/>
    <property type="project" value="InterPro"/>
</dbReference>
<gene>
    <name evidence="6" type="ORF">UW79_C0037G0009</name>
</gene>
<dbReference type="SUPFAM" id="SSF50249">
    <property type="entry name" value="Nucleic acid-binding proteins"/>
    <property type="match status" value="1"/>
</dbReference>
<dbReference type="CDD" id="cd02393">
    <property type="entry name" value="KH-I_PNPase"/>
    <property type="match status" value="1"/>
</dbReference>
<dbReference type="InterPro" id="IPR012162">
    <property type="entry name" value="PNPase"/>
</dbReference>
<dbReference type="AlphaFoldDB" id="A0A0G1KAD5"/>
<dbReference type="PROSITE" id="PS50084">
    <property type="entry name" value="KH_TYPE_1"/>
    <property type="match status" value="1"/>
</dbReference>
<evidence type="ECO:0000256" key="3">
    <source>
        <dbReference type="ARBA" id="ARBA00022884"/>
    </source>
</evidence>
<feature type="domain" description="S1 motif" evidence="5">
    <location>
        <begin position="86"/>
        <end position="154"/>
    </location>
</feature>
<dbReference type="Proteomes" id="UP000034032">
    <property type="component" value="Unassembled WGS sequence"/>
</dbReference>
<dbReference type="InterPro" id="IPR003029">
    <property type="entry name" value="S1_domain"/>
</dbReference>
<dbReference type="SUPFAM" id="SSF54791">
    <property type="entry name" value="Eukaryotic type KH-domain (KH-domain type I)"/>
    <property type="match status" value="1"/>
</dbReference>
<evidence type="ECO:0000256" key="4">
    <source>
        <dbReference type="PROSITE-ProRule" id="PRU00117"/>
    </source>
</evidence>
<dbReference type="GO" id="GO:0003723">
    <property type="term" value="F:RNA binding"/>
    <property type="evidence" value="ECO:0007669"/>
    <property type="project" value="UniProtKB-UniRule"/>
</dbReference>
<evidence type="ECO:0000313" key="7">
    <source>
        <dbReference type="Proteomes" id="UP000034032"/>
    </source>
</evidence>